<dbReference type="OMA" id="WGPLIFG"/>
<sequence>MAMEDETIRVALDAAVQRYEERNKRSKELYLEALESLPGGNTRTLLHERPFPIVMKRGEGHRLLDEDDHEYIDLVGEMTAGLFGHSQPLLLRTIEETARNVGLSLGAVSAAEARYASLLCGRFALDRVRFTNSGTEANLHALAGARRFTGRRMVVGFSGGYHGGVLHFGQALDRGDGDGGDVHYGVAENNVDPDTFIVLRYNDSEAVKRTFEERGESIAAVLVEGMQGSAGYIPATPEFLLTIQEECEKAHSVFILDEVQTSRLAPGGLQSTFPPATPLRPTLTTLGKWLGGGLPFGAFGGSRAVMGVYDPSQPGALAHSGTFQNNTLMLHAGRAALADVYTPEKAVEHSTRGDAFRARLNAATRGTKVAFSGLGSLAHLHVAETWGRSRDAGGESGEEMQMQMQMQTKIKCKEEAGPEDEDVKTLFWLYMLERGFWVQRRGNIALILDMPQEALDRFVGAVGEFVRGYGESLKL</sequence>
<dbReference type="HOGENOM" id="CLU_016922_1_2_1"/>
<proteinExistence type="inferred from homology"/>
<dbReference type="PANTHER" id="PTHR43713">
    <property type="entry name" value="GLUTAMATE-1-SEMIALDEHYDE 2,1-AMINOMUTASE"/>
    <property type="match status" value="1"/>
</dbReference>
<evidence type="ECO:0000256" key="2">
    <source>
        <dbReference type="ARBA" id="ARBA00022898"/>
    </source>
</evidence>
<comment type="cofactor">
    <cofactor evidence="1">
        <name>pyridoxal 5'-phosphate</name>
        <dbReference type="ChEBI" id="CHEBI:597326"/>
    </cofactor>
</comment>
<dbReference type="InterPro" id="IPR005814">
    <property type="entry name" value="Aminotrans_3"/>
</dbReference>
<organism evidence="4 5">
    <name type="scientific">Eutypa lata (strain UCR-EL1)</name>
    <name type="common">Grapevine dieback disease fungus</name>
    <name type="synonym">Eutypa armeniacae</name>
    <dbReference type="NCBI Taxonomy" id="1287681"/>
    <lineage>
        <taxon>Eukaryota</taxon>
        <taxon>Fungi</taxon>
        <taxon>Dikarya</taxon>
        <taxon>Ascomycota</taxon>
        <taxon>Pezizomycotina</taxon>
        <taxon>Sordariomycetes</taxon>
        <taxon>Xylariomycetidae</taxon>
        <taxon>Xylariales</taxon>
        <taxon>Diatrypaceae</taxon>
        <taxon>Eutypa</taxon>
    </lineage>
</organism>
<evidence type="ECO:0000256" key="3">
    <source>
        <dbReference type="RuleBase" id="RU003560"/>
    </source>
</evidence>
<protein>
    <submittedName>
        <fullName evidence="4">Putative glutamate-1-semialdehyde-aminomutase protein</fullName>
    </submittedName>
</protein>
<reference evidence="5" key="1">
    <citation type="journal article" date="2013" name="Genome Announc.">
        <title>Draft genome sequence of the grapevine dieback fungus Eutypa lata UCR-EL1.</title>
        <authorList>
            <person name="Blanco-Ulate B."/>
            <person name="Rolshausen P.E."/>
            <person name="Cantu D."/>
        </authorList>
    </citation>
    <scope>NUCLEOTIDE SEQUENCE [LARGE SCALE GENOMIC DNA]</scope>
    <source>
        <strain evidence="5">UCR-EL1</strain>
    </source>
</reference>
<dbReference type="InterPro" id="IPR015422">
    <property type="entry name" value="PyrdxlP-dep_Trfase_small"/>
</dbReference>
<comment type="similarity">
    <text evidence="3">Belongs to the class-III pyridoxal-phosphate-dependent aminotransferase family.</text>
</comment>
<evidence type="ECO:0000313" key="4">
    <source>
        <dbReference type="EMBL" id="EMR62699.1"/>
    </source>
</evidence>
<dbReference type="AlphaFoldDB" id="M7S981"/>
<dbReference type="Proteomes" id="UP000012174">
    <property type="component" value="Unassembled WGS sequence"/>
</dbReference>
<evidence type="ECO:0000313" key="5">
    <source>
        <dbReference type="Proteomes" id="UP000012174"/>
    </source>
</evidence>
<dbReference type="InterPro" id="IPR015424">
    <property type="entry name" value="PyrdxlP-dep_Trfase"/>
</dbReference>
<dbReference type="EMBL" id="KB707405">
    <property type="protein sequence ID" value="EMR62699.1"/>
    <property type="molecule type" value="Genomic_DNA"/>
</dbReference>
<dbReference type="STRING" id="1287681.M7S981"/>
<accession>M7S981</accession>
<name>M7S981_EUTLA</name>
<keyword evidence="2 3" id="KW-0663">Pyridoxal phosphate</keyword>
<dbReference type="InterPro" id="IPR015421">
    <property type="entry name" value="PyrdxlP-dep_Trfase_major"/>
</dbReference>
<dbReference type="Gene3D" id="3.90.1150.10">
    <property type="entry name" value="Aspartate Aminotransferase, domain 1"/>
    <property type="match status" value="1"/>
</dbReference>
<dbReference type="GO" id="GO:0030170">
    <property type="term" value="F:pyridoxal phosphate binding"/>
    <property type="evidence" value="ECO:0007669"/>
    <property type="project" value="InterPro"/>
</dbReference>
<keyword evidence="5" id="KW-1185">Reference proteome</keyword>
<dbReference type="PANTHER" id="PTHR43713:SF3">
    <property type="entry name" value="GLUTAMATE-1-SEMIALDEHYDE 2,1-AMINOMUTASE 1, CHLOROPLASTIC-RELATED"/>
    <property type="match status" value="1"/>
</dbReference>
<dbReference type="OrthoDB" id="425114at2759"/>
<dbReference type="Gene3D" id="3.40.640.10">
    <property type="entry name" value="Type I PLP-dependent aspartate aminotransferase-like (Major domain)"/>
    <property type="match status" value="1"/>
</dbReference>
<dbReference type="SUPFAM" id="SSF53383">
    <property type="entry name" value="PLP-dependent transferases"/>
    <property type="match status" value="1"/>
</dbReference>
<gene>
    <name evidence="4" type="ORF">UCREL1_10375</name>
</gene>
<dbReference type="Pfam" id="PF00202">
    <property type="entry name" value="Aminotran_3"/>
    <property type="match status" value="1"/>
</dbReference>
<dbReference type="GO" id="GO:0008483">
    <property type="term" value="F:transaminase activity"/>
    <property type="evidence" value="ECO:0007669"/>
    <property type="project" value="InterPro"/>
</dbReference>
<evidence type="ECO:0000256" key="1">
    <source>
        <dbReference type="ARBA" id="ARBA00001933"/>
    </source>
</evidence>
<dbReference type="eggNOG" id="KOG1401">
    <property type="taxonomic scope" value="Eukaryota"/>
</dbReference>
<dbReference type="KEGG" id="ela:UCREL1_10375"/>